<evidence type="ECO:0000313" key="2">
    <source>
        <dbReference type="Proteomes" id="UP000237319"/>
    </source>
</evidence>
<dbReference type="Proteomes" id="UP000237319">
    <property type="component" value="Unassembled WGS sequence"/>
</dbReference>
<dbReference type="RefSeq" id="WP_103976978.1">
    <property type="nucleotide sequence ID" value="NZ_PGLV01000001.1"/>
</dbReference>
<comment type="caution">
    <text evidence="1">The sequence shown here is derived from an EMBL/GenBank/DDBJ whole genome shotgun (WGS) entry which is preliminary data.</text>
</comment>
<sequence length="62" mass="7095">MGTTAVLKIHEFFNSESVISPVLYVSPNTKALTLVEIMEMFEQRMVHEETNCNSSENHVMHL</sequence>
<proteinExistence type="predicted"/>
<dbReference type="EMBL" id="PGLV01000001">
    <property type="protein sequence ID" value="POZ56963.1"/>
    <property type="molecule type" value="Genomic_DNA"/>
</dbReference>
<name>A0A2S5D1L8_LYSSH</name>
<organism evidence="1 2">
    <name type="scientific">Lysinibacillus sphaericus</name>
    <name type="common">Bacillus sphaericus</name>
    <dbReference type="NCBI Taxonomy" id="1421"/>
    <lineage>
        <taxon>Bacteria</taxon>
        <taxon>Bacillati</taxon>
        <taxon>Bacillota</taxon>
        <taxon>Bacilli</taxon>
        <taxon>Bacillales</taxon>
        <taxon>Bacillaceae</taxon>
        <taxon>Lysinibacillus</taxon>
    </lineage>
</organism>
<dbReference type="AlphaFoldDB" id="A0A2S5D1L8"/>
<evidence type="ECO:0000313" key="1">
    <source>
        <dbReference type="EMBL" id="POZ56963.1"/>
    </source>
</evidence>
<accession>A0A2S5D1L8</accession>
<reference evidence="1 2" key="1">
    <citation type="submission" date="2017-11" db="EMBL/GenBank/DDBJ databases">
        <title>Genome sequence of Lysinibacillus sphaericus, a lignin-degrading bacteria isolated from municipal solid waste soil.</title>
        <authorList>
            <person name="Persinoti G.F."/>
            <person name="Paixao D.A."/>
            <person name="Bugg T.D."/>
            <person name="Squina F.M."/>
        </authorList>
    </citation>
    <scope>NUCLEOTIDE SEQUENCE [LARGE SCALE GENOMIC DNA]</scope>
    <source>
        <strain evidence="1 2">A1</strain>
    </source>
</reference>
<keyword evidence="2" id="KW-1185">Reference proteome</keyword>
<gene>
    <name evidence="1" type="ORF">LYSIN_01746</name>
</gene>
<protein>
    <submittedName>
        <fullName evidence="1">Uncharacterized protein</fullName>
    </submittedName>
</protein>